<dbReference type="InterPro" id="IPR011701">
    <property type="entry name" value="MFS"/>
</dbReference>
<dbReference type="AlphaFoldDB" id="A0A1P8WPJ1"/>
<sequence length="444" mass="48114">MTDSPYRPPSSSAAGPTNRATQVRYKVLTLLTLAAAISYLARNAVSVAESTIREDLGLSLRQSGWFMGTFFWSYAFLQVPGGWLAHQRGSRVAMCVFAAGWSLASLCIGLAPGLWLLLTAQLLMGAAQAGIFPASCLSISHWIPLSRRTLACGLLAMGMQVGAIVASVLTGPLIGAVHWRWVFGLYSVPGFLWAAWFWLRFREDPQRDDNVNDVERRVIGVYNEREPSDETTSTERKPPSPTPWLAIMRNPAIWFLYGQQVCRASGYMFFASWFPTFLQKTRGVSVSDSGYLQAFVFTGTMTGCVCGGLLTDWIWQRTGSLKFSRSGVGSVFLGGCSLLILSAWFVQSTSLAIALLTCGTFLAALAGPCAFSATIDIGGEHVPQVFGLMNMMGNLAAAACPILVAELFEWTANWNAVLLVFAGIYAAGAVCWAMVDPTKKLSVA</sequence>
<protein>
    <submittedName>
        <fullName evidence="7">Putative sulfoacetate transporter SauU</fullName>
    </submittedName>
</protein>
<dbReference type="OrthoDB" id="6360at2"/>
<keyword evidence="8" id="KW-1185">Reference proteome</keyword>
<feature type="transmembrane region" description="Helical" evidence="5">
    <location>
        <begin position="327"/>
        <end position="346"/>
    </location>
</feature>
<dbReference type="RefSeq" id="WP_077027045.1">
    <property type="nucleotide sequence ID" value="NZ_CP017641.1"/>
</dbReference>
<feature type="transmembrane region" description="Helical" evidence="5">
    <location>
        <begin position="92"/>
        <end position="116"/>
    </location>
</feature>
<dbReference type="PROSITE" id="PS50850">
    <property type="entry name" value="MFS"/>
    <property type="match status" value="1"/>
</dbReference>
<feature type="transmembrane region" description="Helical" evidence="5">
    <location>
        <begin position="352"/>
        <end position="373"/>
    </location>
</feature>
<gene>
    <name evidence="7" type="primary">sauU_3</name>
    <name evidence="7" type="ORF">Fuma_05618</name>
</gene>
<dbReference type="GO" id="GO:0022857">
    <property type="term" value="F:transmembrane transporter activity"/>
    <property type="evidence" value="ECO:0007669"/>
    <property type="project" value="InterPro"/>
</dbReference>
<keyword evidence="4 5" id="KW-0472">Membrane</keyword>
<evidence type="ECO:0000313" key="8">
    <source>
        <dbReference type="Proteomes" id="UP000187735"/>
    </source>
</evidence>
<dbReference type="EMBL" id="CP017641">
    <property type="protein sequence ID" value="APZ95955.1"/>
    <property type="molecule type" value="Genomic_DNA"/>
</dbReference>
<feature type="transmembrane region" description="Helical" evidence="5">
    <location>
        <begin position="385"/>
        <end position="404"/>
    </location>
</feature>
<dbReference type="KEGG" id="fmr:Fuma_05618"/>
<dbReference type="Gene3D" id="1.20.1250.20">
    <property type="entry name" value="MFS general substrate transporter like domains"/>
    <property type="match status" value="2"/>
</dbReference>
<comment type="subcellular location">
    <subcellularLocation>
        <location evidence="1">Membrane</location>
        <topology evidence="1">Multi-pass membrane protein</topology>
    </subcellularLocation>
</comment>
<dbReference type="STRING" id="1891926.Fuma_05618"/>
<dbReference type="InterPro" id="IPR050382">
    <property type="entry name" value="MFS_Na/Anion_cotransporter"/>
</dbReference>
<feature type="transmembrane region" description="Helical" evidence="5">
    <location>
        <begin position="65"/>
        <end position="85"/>
    </location>
</feature>
<evidence type="ECO:0000256" key="3">
    <source>
        <dbReference type="ARBA" id="ARBA00022989"/>
    </source>
</evidence>
<evidence type="ECO:0000259" key="6">
    <source>
        <dbReference type="PROSITE" id="PS50850"/>
    </source>
</evidence>
<dbReference type="SUPFAM" id="SSF103473">
    <property type="entry name" value="MFS general substrate transporter"/>
    <property type="match status" value="1"/>
</dbReference>
<dbReference type="Pfam" id="PF07690">
    <property type="entry name" value="MFS_1"/>
    <property type="match status" value="1"/>
</dbReference>
<name>A0A1P8WPJ1_9PLAN</name>
<evidence type="ECO:0000256" key="1">
    <source>
        <dbReference type="ARBA" id="ARBA00004141"/>
    </source>
</evidence>
<evidence type="ECO:0000256" key="4">
    <source>
        <dbReference type="ARBA" id="ARBA00023136"/>
    </source>
</evidence>
<evidence type="ECO:0000313" key="7">
    <source>
        <dbReference type="EMBL" id="APZ95955.1"/>
    </source>
</evidence>
<accession>A0A1P8WPJ1</accession>
<keyword evidence="2 5" id="KW-0812">Transmembrane</keyword>
<feature type="transmembrane region" description="Helical" evidence="5">
    <location>
        <begin position="27"/>
        <end position="45"/>
    </location>
</feature>
<proteinExistence type="predicted"/>
<evidence type="ECO:0000256" key="2">
    <source>
        <dbReference type="ARBA" id="ARBA00022692"/>
    </source>
</evidence>
<feature type="transmembrane region" description="Helical" evidence="5">
    <location>
        <begin position="122"/>
        <end position="143"/>
    </location>
</feature>
<dbReference type="GO" id="GO:0016020">
    <property type="term" value="C:membrane"/>
    <property type="evidence" value="ECO:0007669"/>
    <property type="project" value="UniProtKB-SubCell"/>
</dbReference>
<evidence type="ECO:0000256" key="5">
    <source>
        <dbReference type="SAM" id="Phobius"/>
    </source>
</evidence>
<feature type="domain" description="Major facilitator superfamily (MFS) profile" evidence="6">
    <location>
        <begin position="27"/>
        <end position="440"/>
    </location>
</feature>
<feature type="transmembrane region" description="Helical" evidence="5">
    <location>
        <begin position="294"/>
        <end position="315"/>
    </location>
</feature>
<feature type="transmembrane region" description="Helical" evidence="5">
    <location>
        <begin position="181"/>
        <end position="199"/>
    </location>
</feature>
<dbReference type="Proteomes" id="UP000187735">
    <property type="component" value="Chromosome"/>
</dbReference>
<dbReference type="InterPro" id="IPR020846">
    <property type="entry name" value="MFS_dom"/>
</dbReference>
<dbReference type="InterPro" id="IPR036259">
    <property type="entry name" value="MFS_trans_sf"/>
</dbReference>
<organism evidence="7 8">
    <name type="scientific">Fuerstiella marisgermanici</name>
    <dbReference type="NCBI Taxonomy" id="1891926"/>
    <lineage>
        <taxon>Bacteria</taxon>
        <taxon>Pseudomonadati</taxon>
        <taxon>Planctomycetota</taxon>
        <taxon>Planctomycetia</taxon>
        <taxon>Planctomycetales</taxon>
        <taxon>Planctomycetaceae</taxon>
        <taxon>Fuerstiella</taxon>
    </lineage>
</organism>
<feature type="transmembrane region" description="Helical" evidence="5">
    <location>
        <begin position="416"/>
        <end position="435"/>
    </location>
</feature>
<dbReference type="PANTHER" id="PTHR11662:SF399">
    <property type="entry name" value="FI19708P1-RELATED"/>
    <property type="match status" value="1"/>
</dbReference>
<dbReference type="PANTHER" id="PTHR11662">
    <property type="entry name" value="SOLUTE CARRIER FAMILY 17"/>
    <property type="match status" value="1"/>
</dbReference>
<reference evidence="7 8" key="1">
    <citation type="journal article" date="2016" name="Front. Microbiol.">
        <title>Fuerstia marisgermanicae gen. nov., sp. nov., an Unusual Member of the Phylum Planctomycetes from the German Wadden Sea.</title>
        <authorList>
            <person name="Kohn T."/>
            <person name="Heuer A."/>
            <person name="Jogler M."/>
            <person name="Vollmers J."/>
            <person name="Boedeker C."/>
            <person name="Bunk B."/>
            <person name="Rast P."/>
            <person name="Borchert D."/>
            <person name="Glockner I."/>
            <person name="Freese H.M."/>
            <person name="Klenk H.P."/>
            <person name="Overmann J."/>
            <person name="Kaster A.K."/>
            <person name="Rohde M."/>
            <person name="Wiegand S."/>
            <person name="Jogler C."/>
        </authorList>
    </citation>
    <scope>NUCLEOTIDE SEQUENCE [LARGE SCALE GENOMIC DNA]</scope>
    <source>
        <strain evidence="7 8">NH11</strain>
    </source>
</reference>
<keyword evidence="3 5" id="KW-1133">Transmembrane helix</keyword>
<feature type="transmembrane region" description="Helical" evidence="5">
    <location>
        <begin position="150"/>
        <end position="169"/>
    </location>
</feature>